<sequence>MSPANLHDHKAKTKDMYPPPPLKVNKDSHMIKKSFPSPPSSSSSSASSLAVTGPIKPHPVIIYTHSPKIIHTNPKDFMALVQKLTGLSQSEDIDPSAPQVRKENGYRVVAKEENKKVKINDDNESSSAITDHENYGSIGDRGQCFMPRHPNYMTNIPIFTPNLAEFLCANQPCYNNYTTDPLFLSFSKYDLTNFCLGGED</sequence>
<dbReference type="InterPro" id="IPR039607">
    <property type="entry name" value="VQ_8/17/18/20/21/25"/>
</dbReference>
<dbReference type="STRING" id="3694.B9IE40"/>
<dbReference type="eggNOG" id="ENOG502S37N">
    <property type="taxonomic scope" value="Eukaryota"/>
</dbReference>
<evidence type="ECO:0000259" key="2">
    <source>
        <dbReference type="Pfam" id="PF05678"/>
    </source>
</evidence>
<gene>
    <name evidence="3" type="ORF">POPTR_015G046600</name>
</gene>
<dbReference type="InParanoid" id="B9IE40"/>
<dbReference type="GO" id="GO:0005634">
    <property type="term" value="C:nucleus"/>
    <property type="evidence" value="ECO:0000318"/>
    <property type="project" value="GO_Central"/>
</dbReference>
<feature type="region of interest" description="Disordered" evidence="1">
    <location>
        <begin position="1"/>
        <end position="50"/>
    </location>
</feature>
<evidence type="ECO:0000313" key="4">
    <source>
        <dbReference type="Proteomes" id="UP000006729"/>
    </source>
</evidence>
<dbReference type="PANTHER" id="PTHR33143:SF4">
    <property type="entry name" value="VQ DOMAIN-CONTAINING PROTEIN"/>
    <property type="match status" value="1"/>
</dbReference>
<feature type="domain" description="VQ" evidence="2">
    <location>
        <begin position="64"/>
        <end position="89"/>
    </location>
</feature>
<name>B9IE40_POPTR</name>
<dbReference type="Proteomes" id="UP000006729">
    <property type="component" value="Chromosome 15"/>
</dbReference>
<dbReference type="Pfam" id="PF05678">
    <property type="entry name" value="VQ"/>
    <property type="match status" value="1"/>
</dbReference>
<organism evidence="3 4">
    <name type="scientific">Populus trichocarpa</name>
    <name type="common">Western balsam poplar</name>
    <name type="synonym">Populus balsamifera subsp. trichocarpa</name>
    <dbReference type="NCBI Taxonomy" id="3694"/>
    <lineage>
        <taxon>Eukaryota</taxon>
        <taxon>Viridiplantae</taxon>
        <taxon>Streptophyta</taxon>
        <taxon>Embryophyta</taxon>
        <taxon>Tracheophyta</taxon>
        <taxon>Spermatophyta</taxon>
        <taxon>Magnoliopsida</taxon>
        <taxon>eudicotyledons</taxon>
        <taxon>Gunneridae</taxon>
        <taxon>Pentapetalae</taxon>
        <taxon>rosids</taxon>
        <taxon>fabids</taxon>
        <taxon>Malpighiales</taxon>
        <taxon>Salicaceae</taxon>
        <taxon>Saliceae</taxon>
        <taxon>Populus</taxon>
    </lineage>
</organism>
<dbReference type="Gramene" id="Potri.015G046600.1.v4.1">
    <property type="protein sequence ID" value="Potri.015G046600.1.v4.1"/>
    <property type="gene ID" value="Potri.015G046600.v4.1"/>
</dbReference>
<evidence type="ECO:0000313" key="3">
    <source>
        <dbReference type="EMBL" id="PNT00408.1"/>
    </source>
</evidence>
<dbReference type="EMBL" id="CM009304">
    <property type="protein sequence ID" value="PNT00408.1"/>
    <property type="molecule type" value="Genomic_DNA"/>
</dbReference>
<proteinExistence type="predicted"/>
<dbReference type="OMA" id="QPFANFD"/>
<dbReference type="PANTHER" id="PTHR33143">
    <property type="entry name" value="F16F4.1 PROTEIN-RELATED"/>
    <property type="match status" value="1"/>
</dbReference>
<dbReference type="InterPro" id="IPR008889">
    <property type="entry name" value="VQ"/>
</dbReference>
<evidence type="ECO:0000256" key="1">
    <source>
        <dbReference type="SAM" id="MobiDB-lite"/>
    </source>
</evidence>
<reference evidence="3 4" key="1">
    <citation type="journal article" date="2006" name="Science">
        <title>The genome of black cottonwood, Populus trichocarpa (Torr. &amp; Gray).</title>
        <authorList>
            <person name="Tuskan G.A."/>
            <person name="Difazio S."/>
            <person name="Jansson S."/>
            <person name="Bohlmann J."/>
            <person name="Grigoriev I."/>
            <person name="Hellsten U."/>
            <person name="Putnam N."/>
            <person name="Ralph S."/>
            <person name="Rombauts S."/>
            <person name="Salamov A."/>
            <person name="Schein J."/>
            <person name="Sterck L."/>
            <person name="Aerts A."/>
            <person name="Bhalerao R.R."/>
            <person name="Bhalerao R.P."/>
            <person name="Blaudez D."/>
            <person name="Boerjan W."/>
            <person name="Brun A."/>
            <person name="Brunner A."/>
            <person name="Busov V."/>
            <person name="Campbell M."/>
            <person name="Carlson J."/>
            <person name="Chalot M."/>
            <person name="Chapman J."/>
            <person name="Chen G.L."/>
            <person name="Cooper D."/>
            <person name="Coutinho P.M."/>
            <person name="Couturier J."/>
            <person name="Covert S."/>
            <person name="Cronk Q."/>
            <person name="Cunningham R."/>
            <person name="Davis J."/>
            <person name="Degroeve S."/>
            <person name="Dejardin A."/>
            <person name="Depamphilis C."/>
            <person name="Detter J."/>
            <person name="Dirks B."/>
            <person name="Dubchak I."/>
            <person name="Duplessis S."/>
            <person name="Ehlting J."/>
            <person name="Ellis B."/>
            <person name="Gendler K."/>
            <person name="Goodstein D."/>
            <person name="Gribskov M."/>
            <person name="Grimwood J."/>
            <person name="Groover A."/>
            <person name="Gunter L."/>
            <person name="Hamberger B."/>
            <person name="Heinze B."/>
            <person name="Helariutta Y."/>
            <person name="Henrissat B."/>
            <person name="Holligan D."/>
            <person name="Holt R."/>
            <person name="Huang W."/>
            <person name="Islam-Faridi N."/>
            <person name="Jones S."/>
            <person name="Jones-Rhoades M."/>
            <person name="Jorgensen R."/>
            <person name="Joshi C."/>
            <person name="Kangasjarvi J."/>
            <person name="Karlsson J."/>
            <person name="Kelleher C."/>
            <person name="Kirkpatrick R."/>
            <person name="Kirst M."/>
            <person name="Kohler A."/>
            <person name="Kalluri U."/>
            <person name="Larimer F."/>
            <person name="Leebens-Mack J."/>
            <person name="Leple J.C."/>
            <person name="Locascio P."/>
            <person name="Lou Y."/>
            <person name="Lucas S."/>
            <person name="Martin F."/>
            <person name="Montanini B."/>
            <person name="Napoli C."/>
            <person name="Nelson D.R."/>
            <person name="Nelson C."/>
            <person name="Nieminen K."/>
            <person name="Nilsson O."/>
            <person name="Pereda V."/>
            <person name="Peter G."/>
            <person name="Philippe R."/>
            <person name="Pilate G."/>
            <person name="Poliakov A."/>
            <person name="Razumovskaya J."/>
            <person name="Richardson P."/>
            <person name="Rinaldi C."/>
            <person name="Ritland K."/>
            <person name="Rouze P."/>
            <person name="Ryaboy D."/>
            <person name="Schmutz J."/>
            <person name="Schrader J."/>
            <person name="Segerman B."/>
            <person name="Shin H."/>
            <person name="Siddiqui A."/>
            <person name="Sterky F."/>
            <person name="Terry A."/>
            <person name="Tsai C.J."/>
            <person name="Uberbacher E."/>
            <person name="Unneberg P."/>
            <person name="Vahala J."/>
            <person name="Wall K."/>
            <person name="Wessler S."/>
            <person name="Yang G."/>
            <person name="Yin T."/>
            <person name="Douglas C."/>
            <person name="Marra M."/>
            <person name="Sandberg G."/>
            <person name="Van de Peer Y."/>
            <person name="Rokhsar D."/>
        </authorList>
    </citation>
    <scope>NUCLEOTIDE SEQUENCE [LARGE SCALE GENOMIC DNA]</scope>
    <source>
        <strain evidence="4">cv. Nisqually</strain>
    </source>
</reference>
<accession>B9IE40</accession>
<keyword evidence="4" id="KW-1185">Reference proteome</keyword>
<dbReference type="HOGENOM" id="CLU_102374_0_0_1"/>
<dbReference type="KEGG" id="pop:7453876"/>
<dbReference type="OrthoDB" id="1107767at2759"/>
<dbReference type="AlphaFoldDB" id="B9IE40"/>
<protein>
    <recommendedName>
        <fullName evidence="2">VQ domain-containing protein</fullName>
    </recommendedName>
</protein>